<evidence type="ECO:0000313" key="1">
    <source>
        <dbReference type="EMBL" id="EDF5515997.1"/>
    </source>
</evidence>
<gene>
    <name evidence="1" type="ORF">GB848_24130</name>
</gene>
<sequence length="143" mass="15996">MSTPITAQYENLYNNVIINRNTVTGGLKTLVLSYRNIQAGDTLHLHFEITGTLSTPLDPDASITPLPYTWDTDYTVTADDIASGKLSSLSIRITWHGLTPPVENHHWKPNPPLPLYVRQRWNMRSELLAYLLILADKQAGIAA</sequence>
<reference evidence="1" key="1">
    <citation type="submission" date="2019-10" db="EMBL/GenBank/DDBJ databases">
        <authorList>
            <consortium name="PulseNet: The National Subtyping Network for Foodborne Disease Surveillance"/>
            <person name="Tarr C.L."/>
            <person name="Trees E."/>
            <person name="Katz L.S."/>
            <person name="Carleton-Romer H.A."/>
            <person name="Stroika S."/>
            <person name="Kucerova Z."/>
            <person name="Roache K.F."/>
            <person name="Sabol A.L."/>
            <person name="Besser J."/>
            <person name="Gerner-Smidt P."/>
        </authorList>
    </citation>
    <scope>NUCLEOTIDE SEQUENCE</scope>
    <source>
        <strain evidence="1">PNUSAS102632</strain>
    </source>
</reference>
<organism evidence="1">
    <name type="scientific">Salmonella enterica</name>
    <name type="common">Salmonella choleraesuis</name>
    <dbReference type="NCBI Taxonomy" id="28901"/>
    <lineage>
        <taxon>Bacteria</taxon>
        <taxon>Pseudomonadati</taxon>
        <taxon>Pseudomonadota</taxon>
        <taxon>Gammaproteobacteria</taxon>
        <taxon>Enterobacterales</taxon>
        <taxon>Enterobacteriaceae</taxon>
        <taxon>Salmonella</taxon>
    </lineage>
</organism>
<protein>
    <submittedName>
        <fullName evidence="1">Uncharacterized protein</fullName>
    </submittedName>
</protein>
<dbReference type="EMBL" id="AAMBER010000036">
    <property type="protein sequence ID" value="EDF5515997.1"/>
    <property type="molecule type" value="Genomic_DNA"/>
</dbReference>
<name>A0A628V900_SALER</name>
<proteinExistence type="predicted"/>
<dbReference type="AlphaFoldDB" id="A0A628V900"/>
<comment type="caution">
    <text evidence="1">The sequence shown here is derived from an EMBL/GenBank/DDBJ whole genome shotgun (WGS) entry which is preliminary data.</text>
</comment>
<accession>A0A628V900</accession>